<accession>A0A7C0U7G3</accession>
<comment type="catalytic activity">
    <reaction evidence="9 12">
        <text>O-acetyl-L-serine + hydrogen sulfide = L-cysteine + acetate</text>
        <dbReference type="Rhea" id="RHEA:14829"/>
        <dbReference type="ChEBI" id="CHEBI:29919"/>
        <dbReference type="ChEBI" id="CHEBI:30089"/>
        <dbReference type="ChEBI" id="CHEBI:35235"/>
        <dbReference type="ChEBI" id="CHEBI:58340"/>
        <dbReference type="EC" id="2.5.1.47"/>
    </reaction>
</comment>
<evidence type="ECO:0000256" key="11">
    <source>
        <dbReference type="PIRSR" id="PIRSR605856-51"/>
    </source>
</evidence>
<sequence length="297" mass="32342">MEREGLLALIGNTPLVKLRHFSTPQVEIWAKLEMFNPGGSVKDRPALYMIEDAEAQGALTKEKIVIEPTSGNTGIGLALVCCIKGYRLKVVMPETMSVERRLLIQAYGGEIILTPGDLGTDGAIEKALEMVEEDPEAYFMPNQFDNPANPRAHYETTGVEILEQTEGELTAFVAGIGTSGTLMGVGQRLKEHNPSILVVGVEPYPKHGIQGLKSLEEARKPSIFNASLPDEIIRVHDEDAIATTRKLSKKEAILTGMSAGAALFGALHLAQKLEKGKIVVIFPDGGERYLSTDLFRF</sequence>
<dbReference type="InterPro" id="IPR005856">
    <property type="entry name" value="Cys_synth"/>
</dbReference>
<dbReference type="InterPro" id="IPR036052">
    <property type="entry name" value="TrpB-like_PALP_sf"/>
</dbReference>
<evidence type="ECO:0000256" key="10">
    <source>
        <dbReference type="PIRSR" id="PIRSR605856-50"/>
    </source>
</evidence>
<feature type="binding site" evidence="10">
    <location>
        <begin position="177"/>
        <end position="181"/>
    </location>
    <ligand>
        <name>pyridoxal 5'-phosphate</name>
        <dbReference type="ChEBI" id="CHEBI:597326"/>
    </ligand>
</feature>
<evidence type="ECO:0000256" key="7">
    <source>
        <dbReference type="ARBA" id="ARBA00022898"/>
    </source>
</evidence>
<evidence type="ECO:0000256" key="1">
    <source>
        <dbReference type="ARBA" id="ARBA00001933"/>
    </source>
</evidence>
<dbReference type="EC" id="2.5.1.47" evidence="4 12"/>
<dbReference type="PANTHER" id="PTHR10314">
    <property type="entry name" value="CYSTATHIONINE BETA-SYNTHASE"/>
    <property type="match status" value="1"/>
</dbReference>
<dbReference type="FunFam" id="3.40.50.1100:FF:000006">
    <property type="entry name" value="Cysteine synthase"/>
    <property type="match status" value="1"/>
</dbReference>
<dbReference type="Gene3D" id="3.40.50.1100">
    <property type="match status" value="2"/>
</dbReference>
<dbReference type="GO" id="GO:0004124">
    <property type="term" value="F:cysteine synthase activity"/>
    <property type="evidence" value="ECO:0007669"/>
    <property type="project" value="UniProtKB-UniRule"/>
</dbReference>
<evidence type="ECO:0000256" key="9">
    <source>
        <dbReference type="ARBA" id="ARBA00047931"/>
    </source>
</evidence>
<feature type="domain" description="Tryptophan synthase beta chain-like PALP" evidence="13">
    <location>
        <begin position="9"/>
        <end position="284"/>
    </location>
</feature>
<evidence type="ECO:0000256" key="3">
    <source>
        <dbReference type="ARBA" id="ARBA00007103"/>
    </source>
</evidence>
<dbReference type="InterPro" id="IPR001926">
    <property type="entry name" value="TrpB-like_PALP"/>
</dbReference>
<feature type="binding site" evidence="10">
    <location>
        <position position="72"/>
    </location>
    <ligand>
        <name>pyridoxal 5'-phosphate</name>
        <dbReference type="ChEBI" id="CHEBI:597326"/>
    </ligand>
</feature>
<dbReference type="GO" id="GO:0006535">
    <property type="term" value="P:cysteine biosynthetic process from serine"/>
    <property type="evidence" value="ECO:0007669"/>
    <property type="project" value="UniProtKB-UniRule"/>
</dbReference>
<keyword evidence="6 12" id="KW-0808">Transferase</keyword>
<dbReference type="SUPFAM" id="SSF53686">
    <property type="entry name" value="Tryptophan synthase beta subunit-like PLP-dependent enzymes"/>
    <property type="match status" value="1"/>
</dbReference>
<dbReference type="CDD" id="cd01561">
    <property type="entry name" value="CBS_like"/>
    <property type="match status" value="1"/>
</dbReference>
<organism evidence="14">
    <name type="scientific">Thermosulfidibacter takaii</name>
    <dbReference type="NCBI Taxonomy" id="412593"/>
    <lineage>
        <taxon>Bacteria</taxon>
        <taxon>Pseudomonadati</taxon>
        <taxon>Thermosulfidibacterota</taxon>
        <taxon>Thermosulfidibacteria</taxon>
        <taxon>Thermosulfidibacterales</taxon>
        <taxon>Thermosulfidibacteraceae</taxon>
    </lineage>
</organism>
<comment type="pathway">
    <text evidence="2">Amino-acid biosynthesis; L-cysteine biosynthesis; L-cysteine from L-serine: step 2/2.</text>
</comment>
<evidence type="ECO:0000256" key="6">
    <source>
        <dbReference type="ARBA" id="ARBA00022679"/>
    </source>
</evidence>
<dbReference type="AlphaFoldDB" id="A0A7C0U7G3"/>
<evidence type="ECO:0000259" key="13">
    <source>
        <dbReference type="Pfam" id="PF00291"/>
    </source>
</evidence>
<evidence type="ECO:0000256" key="5">
    <source>
        <dbReference type="ARBA" id="ARBA00022605"/>
    </source>
</evidence>
<evidence type="ECO:0000256" key="2">
    <source>
        <dbReference type="ARBA" id="ARBA00004962"/>
    </source>
</evidence>
<dbReference type="InterPro" id="IPR005859">
    <property type="entry name" value="CysK"/>
</dbReference>
<dbReference type="EMBL" id="DQWS01000235">
    <property type="protein sequence ID" value="HDD53670.1"/>
    <property type="molecule type" value="Genomic_DNA"/>
</dbReference>
<evidence type="ECO:0000256" key="12">
    <source>
        <dbReference type="RuleBase" id="RU003985"/>
    </source>
</evidence>
<evidence type="ECO:0000256" key="4">
    <source>
        <dbReference type="ARBA" id="ARBA00012681"/>
    </source>
</evidence>
<comment type="caution">
    <text evidence="14">The sequence shown here is derived from an EMBL/GenBank/DDBJ whole genome shotgun (WGS) entry which is preliminary data.</text>
</comment>
<dbReference type="InterPro" id="IPR050214">
    <property type="entry name" value="Cys_Synth/Cystath_Beta-Synth"/>
</dbReference>
<keyword evidence="8 12" id="KW-0198">Cysteine biosynthesis</keyword>
<dbReference type="InterPro" id="IPR001216">
    <property type="entry name" value="P-phosphate_BS"/>
</dbReference>
<keyword evidence="5 12" id="KW-0028">Amino-acid biosynthesis</keyword>
<dbReference type="Pfam" id="PF00291">
    <property type="entry name" value="PALP"/>
    <property type="match status" value="1"/>
</dbReference>
<feature type="modified residue" description="N6-(pyridoxal phosphate)lysine" evidence="11">
    <location>
        <position position="42"/>
    </location>
</feature>
<dbReference type="Proteomes" id="UP000885690">
    <property type="component" value="Unassembled WGS sequence"/>
</dbReference>
<comment type="cofactor">
    <cofactor evidence="1 10 12">
        <name>pyridoxal 5'-phosphate</name>
        <dbReference type="ChEBI" id="CHEBI:597326"/>
    </cofactor>
</comment>
<name>A0A7C0U7G3_9BACT</name>
<proteinExistence type="inferred from homology"/>
<dbReference type="PROSITE" id="PS00901">
    <property type="entry name" value="CYS_SYNTHASE"/>
    <property type="match status" value="1"/>
</dbReference>
<protein>
    <recommendedName>
        <fullName evidence="4 12">Cysteine synthase</fullName>
        <ecNumber evidence="4 12">2.5.1.47</ecNumber>
    </recommendedName>
</protein>
<dbReference type="NCBIfam" id="TIGR01139">
    <property type="entry name" value="cysK"/>
    <property type="match status" value="1"/>
</dbReference>
<reference evidence="14" key="1">
    <citation type="journal article" date="2020" name="mSystems">
        <title>Genome- and Community-Level Interaction Insights into Carbon Utilization and Element Cycling Functions of Hydrothermarchaeota in Hydrothermal Sediment.</title>
        <authorList>
            <person name="Zhou Z."/>
            <person name="Liu Y."/>
            <person name="Xu W."/>
            <person name="Pan J."/>
            <person name="Luo Z.H."/>
            <person name="Li M."/>
        </authorList>
    </citation>
    <scope>NUCLEOTIDE SEQUENCE [LARGE SCALE GENOMIC DNA]</scope>
    <source>
        <strain evidence="14">HyVt-115</strain>
    </source>
</reference>
<gene>
    <name evidence="14" type="primary">cysK</name>
    <name evidence="14" type="ORF">ENF32_06365</name>
</gene>
<evidence type="ECO:0000313" key="14">
    <source>
        <dbReference type="EMBL" id="HDD53670.1"/>
    </source>
</evidence>
<comment type="similarity">
    <text evidence="3 12">Belongs to the cysteine synthase/cystathionine beta-synthase family.</text>
</comment>
<feature type="binding site" evidence="10">
    <location>
        <position position="258"/>
    </location>
    <ligand>
        <name>pyridoxal 5'-phosphate</name>
        <dbReference type="ChEBI" id="CHEBI:597326"/>
    </ligand>
</feature>
<evidence type="ECO:0000256" key="8">
    <source>
        <dbReference type="ARBA" id="ARBA00023192"/>
    </source>
</evidence>
<keyword evidence="7 10" id="KW-0663">Pyridoxal phosphate</keyword>
<dbReference type="NCBIfam" id="TIGR01136">
    <property type="entry name" value="cysKM"/>
    <property type="match status" value="1"/>
</dbReference>